<dbReference type="InterPro" id="IPR057207">
    <property type="entry name" value="FBXL15_LRR"/>
</dbReference>
<keyword evidence="7" id="KW-1185">Reference proteome</keyword>
<dbReference type="InterPro" id="IPR051571">
    <property type="entry name" value="N-CoR_corepressor"/>
</dbReference>
<accession>A0A1W0A0U6</accession>
<feature type="region of interest" description="Disordered" evidence="2">
    <location>
        <begin position="355"/>
        <end position="757"/>
    </location>
</feature>
<feature type="compositionally biased region" description="Low complexity" evidence="2">
    <location>
        <begin position="1746"/>
        <end position="1756"/>
    </location>
</feature>
<evidence type="ECO:0000259" key="4">
    <source>
        <dbReference type="PROSITE" id="PS51293"/>
    </source>
</evidence>
<dbReference type="EMBL" id="JNBS01000728">
    <property type="protein sequence ID" value="OQS03903.1"/>
    <property type="molecule type" value="Genomic_DNA"/>
</dbReference>
<evidence type="ECO:0000313" key="7">
    <source>
        <dbReference type="Proteomes" id="UP000243217"/>
    </source>
</evidence>
<dbReference type="InterPro" id="IPR017884">
    <property type="entry name" value="SANT_dom"/>
</dbReference>
<name>A0A1W0A0U6_9STRA</name>
<feature type="compositionally biased region" description="Polar residues" evidence="2">
    <location>
        <begin position="543"/>
        <end position="557"/>
    </location>
</feature>
<feature type="compositionally biased region" description="Low complexity" evidence="2">
    <location>
        <begin position="663"/>
        <end position="674"/>
    </location>
</feature>
<evidence type="ECO:0000259" key="5">
    <source>
        <dbReference type="PROSITE" id="PS51294"/>
    </source>
</evidence>
<feature type="region of interest" description="Disordered" evidence="2">
    <location>
        <begin position="1500"/>
        <end position="1560"/>
    </location>
</feature>
<dbReference type="PROSITE" id="PS50090">
    <property type="entry name" value="MYB_LIKE"/>
    <property type="match status" value="1"/>
</dbReference>
<dbReference type="Gene3D" id="1.10.10.60">
    <property type="entry name" value="Homeodomain-like"/>
    <property type="match status" value="1"/>
</dbReference>
<dbReference type="InterPro" id="IPR017930">
    <property type="entry name" value="Myb_dom"/>
</dbReference>
<feature type="domain" description="HTH myb-type" evidence="5">
    <location>
        <begin position="1440"/>
        <end position="1488"/>
    </location>
</feature>
<dbReference type="SUPFAM" id="SSF52047">
    <property type="entry name" value="RNI-like"/>
    <property type="match status" value="1"/>
</dbReference>
<gene>
    <name evidence="6" type="ORF">THRCLA_03815</name>
</gene>
<evidence type="ECO:0000256" key="1">
    <source>
        <dbReference type="SAM" id="Coils"/>
    </source>
</evidence>
<proteinExistence type="predicted"/>
<feature type="compositionally biased region" description="Basic and acidic residues" evidence="2">
    <location>
        <begin position="1305"/>
        <end position="1320"/>
    </location>
</feature>
<feature type="compositionally biased region" description="Pro residues" evidence="2">
    <location>
        <begin position="1699"/>
        <end position="1709"/>
    </location>
</feature>
<dbReference type="GO" id="GO:0000785">
    <property type="term" value="C:chromatin"/>
    <property type="evidence" value="ECO:0007669"/>
    <property type="project" value="TreeGrafter"/>
</dbReference>
<dbReference type="STRING" id="74557.A0A1W0A0U6"/>
<feature type="compositionally biased region" description="Polar residues" evidence="2">
    <location>
        <begin position="1811"/>
        <end position="1830"/>
    </location>
</feature>
<feature type="compositionally biased region" description="Pro residues" evidence="2">
    <location>
        <begin position="1957"/>
        <end position="1967"/>
    </location>
</feature>
<feature type="compositionally biased region" description="Polar residues" evidence="2">
    <location>
        <begin position="1757"/>
        <end position="1772"/>
    </location>
</feature>
<feature type="compositionally biased region" description="Basic and acidic residues" evidence="2">
    <location>
        <begin position="936"/>
        <end position="945"/>
    </location>
</feature>
<sequence length="1988" mass="222357">MKRGLSPTLHAKEPKVIVRHEPPKAARYDAWAKVLFTGYLDSFVVIRTLSLVCKSFRALGMEYVRKLDLHSTRYPHELVVHVVLPRYPRVARLSLEWTHITDNTLASITSGLPHLTHLNLHGCKRITNHACRSIALLEHLKHLDLSYCDFIGDAALHYLQTLKLHSLKLSMCPNVTDASMPYLGQINTLSELDLSCTNVTSSGFMQLASNFHQFESIELSGCRIDDYCAKALFQSAPKLTQIGLAHCELLTPLFWDHIKSIPLSNLRILILRGARPLLSVFTDTITTRSLGQNTRQLALFFARQCPHLQYLDITSCDANPDIKKRLHEIMPHLAVDDGTTEYPIGCVCTHENQESTPATTHLSRMSGVNSSQTTSGTTGNTSPTRMNEGNRTTFGFPARTSAFGARGRGRSSSGRNSNRAWSPTHGQYTKSSSRHRNSSHVPYKARTVGRSRSRSKERNSDRRGDSRDRSRERYHDRSRDRDRRRDSFPKDNPLDSQSSPEKTDRLYDSPDGSKKNSDASAEEEGLVKEESPLRTPVRRPSFGSANSPVVKYTSSPSTRHRDSPQRHKENLEKSRRRSIEHLVLKRSESMSAAMPPARRPSLDLKRAGSITLPVVASDEALIEPPRPTPSANPEPVDSTPTSEKQAENHVKRPRLGWGQGLVAASSPTPTAQATKRPRVSWGQGLMSQQTPPAQEPEPQPLKPEGTASPPPPPENDVKDQSVAEQKSLIPEEQPTPIPPVQFMQPIQPLQPFQPAPTPQNAMTPLAQTSEPILTIAPRKEDILESIDRLDADISRVQNQLTSTRDEYEALKIDPVSLFEEPPEEQTVVELKKKVRPILVDPELMATVSSMMSANQAKAETAASNVIVLGTPSVTYLQPSEAPGIANIIASCEKLRPRILARIMARKKQHYAKMRDLAVEFVQLKKVWRQKVKRIEKDKKKQEKLRTKLLKQQKKPQPTTPSDGSTAVQDDATNSVRTSSRLTNNSNSQPLLPNLQSGLEKDGQAQWEQENRRKKLKGAMVGSGSSNSPYVIPDMLLDEDQLQVQRFIRLPRPYLTGMEKEEFVTQTDGLLEYAVEKKTNPWSDLEKCIYADKFLQFPKQFYQIGTYLKNKTTGDVIAFYYNTKKVVDYKAIIREQQLRRRGSGIKGTWNCWHLSICVAMALGVQFPDNIKNLMLQKTNFRSHQASNCILQAVQGVKEATDDNSSTNDEDKEARDTVPPMFLDLTTFLTDNTYTTGFEPTSVSVYERFRKFLASPQYQPEPPPSALESEPIKVAKLKIRKDKDIPDAMPSPASRRKSGTPRSINLPKKDVKKNTKPKKDEANPLPKKKVSPTNVQDDLSTINQTPQPIQEPTSSSPMNEKKQYLKPPPPPMLQPPPVVNQQPQPLLSKHPMMQLNVPLHVPVLHTPSPSGAIHHPSLLPTPIGQPAVHNPTNLPPGKRVVQKWTEQEKSDFLKYFQVYGKDWSALTNSIPTKTAAQIKNYYQNYKNRLGLQDILKKRTERITSTGSDPNTPQSGPVIPTASSPPTDHVKSPQGPTAPAGINFPAMPSLQPSISQQPQSQAPNDYPFVSMNARHKLMQLQCELSRITMQQPPETPAPSGTSATSMAYSTLNSQASQMKLLQYSLQQQVQMLQMQIHQQELNSNPSYQGPSLPPRMTQLPERLPIRTNDYYDNAYSDSNKPYISNDQPPTQPQQPQQAPQHQPQPQPQPNPPQQSQSISLMPRPHLDGEQRSTTLPPLTEAPTITIPQSSSRSLMSFSSILNESSGSPYSVQTPPASTPVAINRNSVPNLLNRHHIQTSGDTPPPPQPKPSSSMNLHLNPSTLRPQQYYNSPSLHGLHPTRNLYPSLSEPSSDIRYNNQVPQTFQQQLQQRQMQQNHYNMENASQQSEAEVAWSIEQQRRYEEEAQSLHRRALEKEAVARRAEEEAARAAAAAAAAARALQEAQAARQAANNAVRFSRPPFMPPYLPPPQQFSSISSIQNDNEHPPPSSSP</sequence>
<feature type="compositionally biased region" description="Low complexity" evidence="2">
    <location>
        <begin position="366"/>
        <end position="382"/>
    </location>
</feature>
<protein>
    <recommendedName>
        <fullName evidence="8">SANT domain-containing protein</fullName>
    </recommendedName>
</protein>
<dbReference type="InterPro" id="IPR006553">
    <property type="entry name" value="Leu-rich_rpt_Cys-con_subtyp"/>
</dbReference>
<feature type="domain" description="SANT" evidence="4">
    <location>
        <begin position="1076"/>
        <end position="1127"/>
    </location>
</feature>
<feature type="compositionally biased region" description="Basic and acidic residues" evidence="2">
    <location>
        <begin position="454"/>
        <end position="493"/>
    </location>
</feature>
<dbReference type="PROSITE" id="PS51294">
    <property type="entry name" value="HTH_MYB"/>
    <property type="match status" value="1"/>
</dbReference>
<evidence type="ECO:0000256" key="2">
    <source>
        <dbReference type="SAM" id="MobiDB-lite"/>
    </source>
</evidence>
<feature type="domain" description="Myb-like" evidence="3">
    <location>
        <begin position="1441"/>
        <end position="1484"/>
    </location>
</feature>
<dbReference type="SMART" id="SM00717">
    <property type="entry name" value="SANT"/>
    <property type="match status" value="2"/>
</dbReference>
<feature type="region of interest" description="Disordered" evidence="2">
    <location>
        <begin position="1276"/>
        <end position="1382"/>
    </location>
</feature>
<feature type="region of interest" description="Disordered" evidence="2">
    <location>
        <begin position="936"/>
        <end position="1024"/>
    </location>
</feature>
<dbReference type="InterPro" id="IPR032675">
    <property type="entry name" value="LRR_dom_sf"/>
</dbReference>
<dbReference type="GO" id="GO:0006357">
    <property type="term" value="P:regulation of transcription by RNA polymerase II"/>
    <property type="evidence" value="ECO:0007669"/>
    <property type="project" value="TreeGrafter"/>
</dbReference>
<reference evidence="6 7" key="1">
    <citation type="journal article" date="2014" name="Genome Biol. Evol.">
        <title>The secreted proteins of Achlya hypogyna and Thraustotheca clavata identify the ancestral oomycete secretome and reveal gene acquisitions by horizontal gene transfer.</title>
        <authorList>
            <person name="Misner I."/>
            <person name="Blouin N."/>
            <person name="Leonard G."/>
            <person name="Richards T.A."/>
            <person name="Lane C.E."/>
        </authorList>
    </citation>
    <scope>NUCLEOTIDE SEQUENCE [LARGE SCALE GENOMIC DNA]</scope>
    <source>
        <strain evidence="6 7">ATCC 34112</strain>
    </source>
</reference>
<dbReference type="GO" id="GO:0005654">
    <property type="term" value="C:nucleoplasm"/>
    <property type="evidence" value="ECO:0007669"/>
    <property type="project" value="UniProtKB-ARBA"/>
</dbReference>
<dbReference type="GO" id="GO:0032991">
    <property type="term" value="C:protein-containing complex"/>
    <property type="evidence" value="ECO:0007669"/>
    <property type="project" value="UniProtKB-ARBA"/>
</dbReference>
<dbReference type="Proteomes" id="UP000243217">
    <property type="component" value="Unassembled WGS sequence"/>
</dbReference>
<dbReference type="SUPFAM" id="SSF46689">
    <property type="entry name" value="Homeodomain-like"/>
    <property type="match status" value="2"/>
</dbReference>
<dbReference type="OrthoDB" id="10258692at2759"/>
<feature type="compositionally biased region" description="Polar residues" evidence="2">
    <location>
        <begin position="1329"/>
        <end position="1356"/>
    </location>
</feature>
<evidence type="ECO:0000313" key="6">
    <source>
        <dbReference type="EMBL" id="OQS03903.1"/>
    </source>
</evidence>
<dbReference type="CDD" id="cd00167">
    <property type="entry name" value="SANT"/>
    <property type="match status" value="1"/>
</dbReference>
<keyword evidence="1" id="KW-0175">Coiled coil</keyword>
<feature type="compositionally biased region" description="Low complexity" evidence="2">
    <location>
        <begin position="1545"/>
        <end position="1560"/>
    </location>
</feature>
<dbReference type="Gene3D" id="3.80.10.10">
    <property type="entry name" value="Ribonuclease Inhibitor"/>
    <property type="match status" value="1"/>
</dbReference>
<dbReference type="PANTHER" id="PTHR13992:SF39">
    <property type="entry name" value="SMRTER, ISOFORM G"/>
    <property type="match status" value="1"/>
</dbReference>
<dbReference type="InterPro" id="IPR001005">
    <property type="entry name" value="SANT/Myb"/>
</dbReference>
<feature type="domain" description="SANT" evidence="4">
    <location>
        <begin position="1437"/>
        <end position="1488"/>
    </location>
</feature>
<feature type="compositionally biased region" description="Polar residues" evidence="2">
    <location>
        <begin position="383"/>
        <end position="393"/>
    </location>
</feature>
<dbReference type="PANTHER" id="PTHR13992">
    <property type="entry name" value="NUCLEAR RECEPTOR CO-REPRESSOR RELATED NCOR"/>
    <property type="match status" value="1"/>
</dbReference>
<feature type="region of interest" description="Disordered" evidence="2">
    <location>
        <begin position="1946"/>
        <end position="1988"/>
    </location>
</feature>
<feature type="compositionally biased region" description="Basic and acidic residues" evidence="2">
    <location>
        <begin position="559"/>
        <end position="588"/>
    </location>
</feature>
<dbReference type="InterPro" id="IPR009057">
    <property type="entry name" value="Homeodomain-like_sf"/>
</dbReference>
<dbReference type="PROSITE" id="PS51293">
    <property type="entry name" value="SANT"/>
    <property type="match status" value="2"/>
</dbReference>
<feature type="compositionally biased region" description="Basic and acidic residues" evidence="2">
    <location>
        <begin position="501"/>
        <end position="517"/>
    </location>
</feature>
<dbReference type="Gene3D" id="1.20.58.1880">
    <property type="match status" value="1"/>
</dbReference>
<dbReference type="SMART" id="SM00367">
    <property type="entry name" value="LRR_CC"/>
    <property type="match status" value="5"/>
</dbReference>
<evidence type="ECO:0008006" key="8">
    <source>
        <dbReference type="Google" id="ProtNLM"/>
    </source>
</evidence>
<feature type="compositionally biased region" description="Pro residues" evidence="2">
    <location>
        <begin position="1364"/>
        <end position="1376"/>
    </location>
</feature>
<dbReference type="Pfam" id="PF25372">
    <property type="entry name" value="DUF7885"/>
    <property type="match status" value="1"/>
</dbReference>
<feature type="compositionally biased region" description="Low complexity" evidence="2">
    <location>
        <begin position="398"/>
        <end position="422"/>
    </location>
</feature>
<feature type="compositionally biased region" description="Low complexity" evidence="2">
    <location>
        <begin position="1854"/>
        <end position="1876"/>
    </location>
</feature>
<organism evidence="6 7">
    <name type="scientific">Thraustotheca clavata</name>
    <dbReference type="NCBI Taxonomy" id="74557"/>
    <lineage>
        <taxon>Eukaryota</taxon>
        <taxon>Sar</taxon>
        <taxon>Stramenopiles</taxon>
        <taxon>Oomycota</taxon>
        <taxon>Saprolegniomycetes</taxon>
        <taxon>Saprolegniales</taxon>
        <taxon>Achlyaceae</taxon>
        <taxon>Thraustotheca</taxon>
    </lineage>
</organism>
<feature type="region of interest" description="Disordered" evidence="2">
    <location>
        <begin position="1666"/>
        <end position="1888"/>
    </location>
</feature>
<dbReference type="Pfam" id="PF00249">
    <property type="entry name" value="Myb_DNA-binding"/>
    <property type="match status" value="1"/>
</dbReference>
<feature type="compositionally biased region" description="Polar residues" evidence="2">
    <location>
        <begin position="1672"/>
        <end position="1683"/>
    </location>
</feature>
<feature type="compositionally biased region" description="Polar residues" evidence="2">
    <location>
        <begin position="1840"/>
        <end position="1853"/>
    </location>
</feature>
<feature type="compositionally biased region" description="Polar residues" evidence="2">
    <location>
        <begin position="961"/>
        <end position="971"/>
    </location>
</feature>
<evidence type="ECO:0000259" key="3">
    <source>
        <dbReference type="PROSITE" id="PS50090"/>
    </source>
</evidence>
<comment type="caution">
    <text evidence="6">The sequence shown here is derived from an EMBL/GenBank/DDBJ whole genome shotgun (WGS) entry which is preliminary data.</text>
</comment>
<feature type="coiled-coil region" evidence="1">
    <location>
        <begin position="779"/>
        <end position="813"/>
    </location>
</feature>
<feature type="compositionally biased region" description="Low complexity" evidence="2">
    <location>
        <begin position="972"/>
        <end position="996"/>
    </location>
</feature>
<feature type="compositionally biased region" description="Polar residues" evidence="2">
    <location>
        <begin position="1500"/>
        <end position="1523"/>
    </location>
</feature>